<dbReference type="EMBL" id="CP096983">
    <property type="protein sequence ID" value="URZ09612.1"/>
    <property type="molecule type" value="Genomic_DNA"/>
</dbReference>
<feature type="active site" description="Nucleophile" evidence="8">
    <location>
        <position position="46"/>
    </location>
</feature>
<dbReference type="FunFam" id="3.30.460.30:FF:000001">
    <property type="entry name" value="Glutamyl-tRNA reductase"/>
    <property type="match status" value="1"/>
</dbReference>
<dbReference type="PIRSF" id="PIRSF000445">
    <property type="entry name" value="4pyrrol_synth_GluRdtase"/>
    <property type="match status" value="1"/>
</dbReference>
<proteinExistence type="inferred from homology"/>
<comment type="miscellaneous">
    <text evidence="8">During catalysis, the active site Cys acts as a nucleophile attacking the alpha-carbonyl group of tRNA-bound glutamate with the formation of a thioester intermediate between enzyme and glutamate, and the concomitant release of tRNA(Glu). The thioester intermediate is finally reduced by direct hydride transfer from NADPH, to form the product GSA.</text>
</comment>
<evidence type="ECO:0000256" key="5">
    <source>
        <dbReference type="ARBA" id="ARBA00023002"/>
    </source>
</evidence>
<dbReference type="PROSITE" id="PS00747">
    <property type="entry name" value="GLUTR"/>
    <property type="match status" value="1"/>
</dbReference>
<evidence type="ECO:0000313" key="14">
    <source>
        <dbReference type="Proteomes" id="UP000190951"/>
    </source>
</evidence>
<comment type="domain">
    <text evidence="8">Possesses an unusual extended V-shaped dimeric structure with each monomer consisting of three distinct domains arranged along a curved 'spinal' alpha-helix. The N-terminal catalytic domain specifically recognizes the glutamate moiety of the substrate. The second domain is the NADPH-binding domain, and the third C-terminal domain is responsible for dimerization.</text>
</comment>
<evidence type="ECO:0000259" key="11">
    <source>
        <dbReference type="Pfam" id="PF01488"/>
    </source>
</evidence>
<comment type="function">
    <text evidence="8">Catalyzes the NADPH-dependent reduction of glutamyl-tRNA(Glu) to glutamate 1-semialdehyde (GSA).</text>
</comment>
<dbReference type="Pfam" id="PF05201">
    <property type="entry name" value="GlutR_N"/>
    <property type="match status" value="1"/>
</dbReference>
<dbReference type="Gene3D" id="3.40.50.720">
    <property type="entry name" value="NAD(P)-binding Rossmann-like Domain"/>
    <property type="match status" value="1"/>
</dbReference>
<comment type="similarity">
    <text evidence="2 8 9">Belongs to the glutamyl-tRNA reductase family.</text>
</comment>
<evidence type="ECO:0000256" key="8">
    <source>
        <dbReference type="HAMAP-Rule" id="MF_00087"/>
    </source>
</evidence>
<name>A0A1S8MBQ9_9CLOT</name>
<dbReference type="GO" id="GO:0050661">
    <property type="term" value="F:NADP binding"/>
    <property type="evidence" value="ECO:0007669"/>
    <property type="project" value="InterPro"/>
</dbReference>
<keyword evidence="5 8" id="KW-0560">Oxidoreductase</keyword>
<feature type="binding site" evidence="8">
    <location>
        <begin position="177"/>
        <end position="182"/>
    </location>
    <ligand>
        <name>NADP(+)</name>
        <dbReference type="ChEBI" id="CHEBI:58349"/>
    </ligand>
</feature>
<feature type="domain" description="Tetrapyrrole biosynthesis glutamyl-tRNA reductase dimerisation" evidence="10">
    <location>
        <begin position="301"/>
        <end position="395"/>
    </location>
</feature>
<dbReference type="SUPFAM" id="SSF51735">
    <property type="entry name" value="NAD(P)-binding Rossmann-fold domains"/>
    <property type="match status" value="1"/>
</dbReference>
<evidence type="ECO:0000256" key="3">
    <source>
        <dbReference type="ARBA" id="ARBA00012970"/>
    </source>
</evidence>
<feature type="binding site" evidence="8">
    <location>
        <position position="112"/>
    </location>
    <ligand>
        <name>substrate</name>
    </ligand>
</feature>
<dbReference type="InterPro" id="IPR006151">
    <property type="entry name" value="Shikm_DH/Glu-tRNA_Rdtase"/>
</dbReference>
<dbReference type="InterPro" id="IPR015896">
    <property type="entry name" value="4pyrrol_synth_GluRdtase_dimer"/>
</dbReference>
<sequence>MIQLLGLKKDLKVEVREKFSIIEKRIEDKDILLKEVCHEVVILSTCNRTEIYFNSNKDKEQIINEIFYKLGWNSASLDNFFYYEGDEAINHLMEVSCGFDSLILGEDQILGQVKNAYNTSLKAKTVESELKKLFQLVITCGKEFRTGAKLNRIPVSSASIAVNEGRKKNLKRFMVLGFGDVGSLVCKYILSGAFDILYIVVRNKAVVNIDDDRVRVVSFHEKNNYYEDVECMISCTSAPHPVIWENELPEKEFTIFDLAVPRDVEDSLYSRNNIEIYDIDQISIIDNDNKHKRKEIMIENRDIMDKYLLQFYNWEKLKEIVPDIIEMKKYGESIYKKRYESFKNKKATKDNDLLAHTMIKSTSDAYINRAIEVLKEEQLKGRGEDCLKIIRKIFQKEN</sequence>
<reference evidence="13 14" key="1">
    <citation type="submission" date="2022-04" db="EMBL/GenBank/DDBJ databases">
        <title>Genome sequence of C. roseum typestrain.</title>
        <authorList>
            <person name="Poehlein A."/>
            <person name="Schoch T."/>
            <person name="Duerre P."/>
            <person name="Daniel R."/>
        </authorList>
    </citation>
    <scope>NUCLEOTIDE SEQUENCE [LARGE SCALE GENOMIC DNA]</scope>
    <source>
        <strain evidence="13 14">DSM 7320</strain>
    </source>
</reference>
<evidence type="ECO:0000256" key="4">
    <source>
        <dbReference type="ARBA" id="ARBA00022857"/>
    </source>
</evidence>
<keyword evidence="6 8" id="KW-0627">Porphyrin biosynthesis</keyword>
<dbReference type="AlphaFoldDB" id="A0A1S8MBQ9"/>
<comment type="pathway">
    <text evidence="1 8 9">Porphyrin-containing compound metabolism; protoporphyrin-IX biosynthesis; 5-aminolevulinate from L-glutamyl-tRNA(Glu): step 1/2.</text>
</comment>
<evidence type="ECO:0000259" key="12">
    <source>
        <dbReference type="Pfam" id="PF05201"/>
    </source>
</evidence>
<dbReference type="GO" id="GO:0019353">
    <property type="term" value="P:protoporphyrinogen IX biosynthetic process from glutamate"/>
    <property type="evidence" value="ECO:0007669"/>
    <property type="project" value="TreeGrafter"/>
</dbReference>
<evidence type="ECO:0000256" key="9">
    <source>
        <dbReference type="RuleBase" id="RU000584"/>
    </source>
</evidence>
<evidence type="ECO:0000256" key="2">
    <source>
        <dbReference type="ARBA" id="ARBA00005916"/>
    </source>
</evidence>
<dbReference type="EC" id="1.2.1.70" evidence="3 8"/>
<evidence type="ECO:0000256" key="7">
    <source>
        <dbReference type="ARBA" id="ARBA00047464"/>
    </source>
</evidence>
<gene>
    <name evidence="8 13" type="primary">hemA</name>
    <name evidence="13" type="ORF">CROST_002930</name>
</gene>
<dbReference type="InterPro" id="IPR015895">
    <property type="entry name" value="4pyrrol_synth_GluRdtase_N"/>
</dbReference>
<dbReference type="KEGG" id="crw:CROST_002930"/>
<keyword evidence="14" id="KW-1185">Reference proteome</keyword>
<feature type="domain" description="Glutamyl-tRNA reductase N-terminal" evidence="12">
    <location>
        <begin position="9"/>
        <end position="146"/>
    </location>
</feature>
<dbReference type="STRING" id="84029.CROST_26930"/>
<feature type="domain" description="Quinate/shikimate 5-dehydrogenase/glutamyl-tRNA reductase" evidence="11">
    <location>
        <begin position="169"/>
        <end position="283"/>
    </location>
</feature>
<comment type="subunit">
    <text evidence="8">Homodimer.</text>
</comment>
<protein>
    <recommendedName>
        <fullName evidence="3 8">Glutamyl-tRNA reductase</fullName>
        <shortName evidence="8">GluTR</shortName>
        <ecNumber evidence="3 8">1.2.1.70</ecNumber>
    </recommendedName>
</protein>
<dbReference type="GO" id="GO:0008883">
    <property type="term" value="F:glutamyl-tRNA reductase activity"/>
    <property type="evidence" value="ECO:0007669"/>
    <property type="project" value="UniProtKB-UniRule"/>
</dbReference>
<dbReference type="SUPFAM" id="SSF69742">
    <property type="entry name" value="Glutamyl tRNA-reductase catalytic, N-terminal domain"/>
    <property type="match status" value="1"/>
</dbReference>
<comment type="catalytic activity">
    <reaction evidence="7 8 9">
        <text>(S)-4-amino-5-oxopentanoate + tRNA(Glu) + NADP(+) = L-glutamyl-tRNA(Glu) + NADPH + H(+)</text>
        <dbReference type="Rhea" id="RHEA:12344"/>
        <dbReference type="Rhea" id="RHEA-COMP:9663"/>
        <dbReference type="Rhea" id="RHEA-COMP:9680"/>
        <dbReference type="ChEBI" id="CHEBI:15378"/>
        <dbReference type="ChEBI" id="CHEBI:57501"/>
        <dbReference type="ChEBI" id="CHEBI:57783"/>
        <dbReference type="ChEBI" id="CHEBI:58349"/>
        <dbReference type="ChEBI" id="CHEBI:78442"/>
        <dbReference type="ChEBI" id="CHEBI:78520"/>
        <dbReference type="EC" id="1.2.1.70"/>
    </reaction>
</comment>
<evidence type="ECO:0000259" key="10">
    <source>
        <dbReference type="Pfam" id="PF00745"/>
    </source>
</evidence>
<dbReference type="InterPro" id="IPR036291">
    <property type="entry name" value="NAD(P)-bd_dom_sf"/>
</dbReference>
<feature type="binding site" evidence="8">
    <location>
        <begin position="106"/>
        <end position="108"/>
    </location>
    <ligand>
        <name>substrate</name>
    </ligand>
</feature>
<dbReference type="Pfam" id="PF00745">
    <property type="entry name" value="GlutR_dimer"/>
    <property type="match status" value="1"/>
</dbReference>
<feature type="binding site" evidence="8">
    <location>
        <position position="101"/>
    </location>
    <ligand>
        <name>substrate</name>
    </ligand>
</feature>
<evidence type="ECO:0000256" key="6">
    <source>
        <dbReference type="ARBA" id="ARBA00023244"/>
    </source>
</evidence>
<feature type="binding site" evidence="8">
    <location>
        <begin position="45"/>
        <end position="48"/>
    </location>
    <ligand>
        <name>substrate</name>
    </ligand>
</feature>
<dbReference type="InterPro" id="IPR018214">
    <property type="entry name" value="GluRdtase_CS"/>
</dbReference>
<keyword evidence="4 8" id="KW-0521">NADP</keyword>
<dbReference type="RefSeq" id="WP_077833276.1">
    <property type="nucleotide sequence ID" value="NZ_CP096983.1"/>
</dbReference>
<dbReference type="PANTHER" id="PTHR43013">
    <property type="entry name" value="GLUTAMYL-TRNA REDUCTASE"/>
    <property type="match status" value="1"/>
</dbReference>
<dbReference type="NCBIfam" id="TIGR01035">
    <property type="entry name" value="hemA"/>
    <property type="match status" value="1"/>
</dbReference>
<evidence type="ECO:0000313" key="13">
    <source>
        <dbReference type="EMBL" id="URZ09612.1"/>
    </source>
</evidence>
<dbReference type="InterPro" id="IPR036343">
    <property type="entry name" value="GluRdtase_N_sf"/>
</dbReference>
<dbReference type="Proteomes" id="UP000190951">
    <property type="component" value="Chromosome"/>
</dbReference>
<accession>A0A1S8MBQ9</accession>
<organism evidence="13 14">
    <name type="scientific">Clostridium felsineum</name>
    <dbReference type="NCBI Taxonomy" id="36839"/>
    <lineage>
        <taxon>Bacteria</taxon>
        <taxon>Bacillati</taxon>
        <taxon>Bacillota</taxon>
        <taxon>Clostridia</taxon>
        <taxon>Eubacteriales</taxon>
        <taxon>Clostridiaceae</taxon>
        <taxon>Clostridium</taxon>
    </lineage>
</organism>
<dbReference type="InterPro" id="IPR000343">
    <property type="entry name" value="4pyrrol_synth_GluRdtase"/>
</dbReference>
<feature type="site" description="Important for activity" evidence="8">
    <location>
        <position position="91"/>
    </location>
</feature>
<dbReference type="Pfam" id="PF01488">
    <property type="entry name" value="Shikimate_DH"/>
    <property type="match status" value="1"/>
</dbReference>
<dbReference type="Gene3D" id="3.30.460.30">
    <property type="entry name" value="Glutamyl-tRNA reductase, N-terminal domain"/>
    <property type="match status" value="1"/>
</dbReference>
<dbReference type="PANTHER" id="PTHR43013:SF1">
    <property type="entry name" value="GLUTAMYL-TRNA REDUCTASE"/>
    <property type="match status" value="1"/>
</dbReference>
<dbReference type="HAMAP" id="MF_00087">
    <property type="entry name" value="Glu_tRNA_reductase"/>
    <property type="match status" value="1"/>
</dbReference>
<evidence type="ECO:0000256" key="1">
    <source>
        <dbReference type="ARBA" id="ARBA00005059"/>
    </source>
</evidence>